<dbReference type="SUPFAM" id="SSF48452">
    <property type="entry name" value="TPR-like"/>
    <property type="match status" value="1"/>
</dbReference>
<evidence type="ECO:0000256" key="2">
    <source>
        <dbReference type="SAM" id="MobiDB-lite"/>
    </source>
</evidence>
<dbReference type="InterPro" id="IPR011990">
    <property type="entry name" value="TPR-like_helical_dom_sf"/>
</dbReference>
<dbReference type="InterPro" id="IPR039420">
    <property type="entry name" value="WalR-like"/>
</dbReference>
<sequence>MSRVLSPIDKTSTAAELSARRSADDNLAEARAAIDEGRAWEALEWAEKAAAGFAWLGDPVGVAYSAIVQAVTLAKRGLWAPALDALAEIERFAVQRRTIELQARINLARSSIEVKVNSTERALATLARAQGFAELSGDGGLIGEMLLHQAQMVRAQYFGNCMVKVQSLRCGVEGDACKLKLLRSEELAKACRDKWKSLDDPVRLARVNIMIGDLRAELGDKLRARRFCERAGYLLRSSDRVIPQAELKMLRGRLYGMDGRHSEQIKCLEAAAELAESALAREYTARAHELLSQAHEQAGTLDRALYHARKHLEQYKLWEAQQGRDLLRVRENNIVGHWLAGLGLHTDDGGGLTEQRPKASGISPTPVATTPEPDPHAEDPVRVALRMGLTMRRIEILQRLVEGQSATMIAEDLGLSPKTVQNHLQRIYKTLGVQRRTGAVAWWAGLLAHRAAPAAFPDED</sequence>
<evidence type="ECO:0000313" key="4">
    <source>
        <dbReference type="EMBL" id="GAA4016629.1"/>
    </source>
</evidence>
<dbReference type="InterPro" id="IPR000792">
    <property type="entry name" value="Tscrpt_reg_LuxR_C"/>
</dbReference>
<evidence type="ECO:0000259" key="3">
    <source>
        <dbReference type="PROSITE" id="PS50043"/>
    </source>
</evidence>
<evidence type="ECO:0000313" key="5">
    <source>
        <dbReference type="Proteomes" id="UP001501747"/>
    </source>
</evidence>
<dbReference type="CDD" id="cd06170">
    <property type="entry name" value="LuxR_C_like"/>
    <property type="match status" value="1"/>
</dbReference>
<feature type="domain" description="HTH luxR-type" evidence="3">
    <location>
        <begin position="381"/>
        <end position="447"/>
    </location>
</feature>
<name>A0ABP7SUQ1_9PSEU</name>
<protein>
    <recommendedName>
        <fullName evidence="3">HTH luxR-type domain-containing protein</fullName>
    </recommendedName>
</protein>
<comment type="caution">
    <text evidence="4">The sequence shown here is derived from an EMBL/GenBank/DDBJ whole genome shotgun (WGS) entry which is preliminary data.</text>
</comment>
<dbReference type="InterPro" id="IPR016032">
    <property type="entry name" value="Sig_transdc_resp-reg_C-effctor"/>
</dbReference>
<dbReference type="Gene3D" id="1.25.40.10">
    <property type="entry name" value="Tetratricopeptide repeat domain"/>
    <property type="match status" value="1"/>
</dbReference>
<accession>A0ABP7SUQ1</accession>
<organism evidence="4 5">
    <name type="scientific">Allokutzneria multivorans</name>
    <dbReference type="NCBI Taxonomy" id="1142134"/>
    <lineage>
        <taxon>Bacteria</taxon>
        <taxon>Bacillati</taxon>
        <taxon>Actinomycetota</taxon>
        <taxon>Actinomycetes</taxon>
        <taxon>Pseudonocardiales</taxon>
        <taxon>Pseudonocardiaceae</taxon>
        <taxon>Allokutzneria</taxon>
    </lineage>
</organism>
<dbReference type="Gene3D" id="1.10.10.10">
    <property type="entry name" value="Winged helix-like DNA-binding domain superfamily/Winged helix DNA-binding domain"/>
    <property type="match status" value="1"/>
</dbReference>
<dbReference type="Pfam" id="PF00196">
    <property type="entry name" value="GerE"/>
    <property type="match status" value="1"/>
</dbReference>
<dbReference type="Proteomes" id="UP001501747">
    <property type="component" value="Unassembled WGS sequence"/>
</dbReference>
<dbReference type="InterPro" id="IPR036388">
    <property type="entry name" value="WH-like_DNA-bd_sf"/>
</dbReference>
<dbReference type="PANTHER" id="PTHR43214">
    <property type="entry name" value="TWO-COMPONENT RESPONSE REGULATOR"/>
    <property type="match status" value="1"/>
</dbReference>
<keyword evidence="5" id="KW-1185">Reference proteome</keyword>
<dbReference type="SMART" id="SM00421">
    <property type="entry name" value="HTH_LUXR"/>
    <property type="match status" value="1"/>
</dbReference>
<feature type="region of interest" description="Disordered" evidence="2">
    <location>
        <begin position="349"/>
        <end position="378"/>
    </location>
</feature>
<keyword evidence="1" id="KW-0238">DNA-binding</keyword>
<proteinExistence type="predicted"/>
<reference evidence="5" key="1">
    <citation type="journal article" date="2019" name="Int. J. Syst. Evol. Microbiol.">
        <title>The Global Catalogue of Microorganisms (GCM) 10K type strain sequencing project: providing services to taxonomists for standard genome sequencing and annotation.</title>
        <authorList>
            <consortium name="The Broad Institute Genomics Platform"/>
            <consortium name="The Broad Institute Genome Sequencing Center for Infectious Disease"/>
            <person name="Wu L."/>
            <person name="Ma J."/>
        </authorList>
    </citation>
    <scope>NUCLEOTIDE SEQUENCE [LARGE SCALE GENOMIC DNA]</scope>
    <source>
        <strain evidence="5">JCM 17342</strain>
    </source>
</reference>
<dbReference type="EMBL" id="BAABAL010000017">
    <property type="protein sequence ID" value="GAA4016629.1"/>
    <property type="molecule type" value="Genomic_DNA"/>
</dbReference>
<dbReference type="PROSITE" id="PS50043">
    <property type="entry name" value="HTH_LUXR_2"/>
    <property type="match status" value="1"/>
</dbReference>
<dbReference type="SUPFAM" id="SSF46894">
    <property type="entry name" value="C-terminal effector domain of the bipartite response regulators"/>
    <property type="match status" value="1"/>
</dbReference>
<evidence type="ECO:0000256" key="1">
    <source>
        <dbReference type="ARBA" id="ARBA00023125"/>
    </source>
</evidence>
<dbReference type="RefSeq" id="WP_344877847.1">
    <property type="nucleotide sequence ID" value="NZ_BAABAL010000017.1"/>
</dbReference>
<dbReference type="PRINTS" id="PR00038">
    <property type="entry name" value="HTHLUXR"/>
</dbReference>
<gene>
    <name evidence="4" type="ORF">GCM10022247_44730</name>
</gene>